<reference evidence="3 5" key="2">
    <citation type="submission" date="2017-10" db="EMBL/GenBank/DDBJ databases">
        <title>The new phylogeny of genus Mycobacterium.</title>
        <authorList>
            <person name="Tortoli E."/>
            <person name="Trovato A."/>
            <person name="Cirillo D.M."/>
        </authorList>
    </citation>
    <scope>NUCLEOTIDE SEQUENCE [LARGE SCALE GENOMIC DNA]</scope>
    <source>
        <strain evidence="3 5">IP141170001</strain>
    </source>
</reference>
<protein>
    <submittedName>
        <fullName evidence="3">Uncharacterized protein</fullName>
    </submittedName>
</protein>
<keyword evidence="5" id="KW-1185">Reference proteome</keyword>
<dbReference type="Proteomes" id="UP000220340">
    <property type="component" value="Unassembled WGS sequence"/>
</dbReference>
<evidence type="ECO:0000256" key="1">
    <source>
        <dbReference type="SAM" id="MobiDB-lite"/>
    </source>
</evidence>
<evidence type="ECO:0000313" key="5">
    <source>
        <dbReference type="Proteomes" id="UP000220340"/>
    </source>
</evidence>
<accession>A0A1Q4HCB6</accession>
<gene>
    <name evidence="2" type="ORF">BV510_10735</name>
    <name evidence="3" type="ORF">CRI78_22475</name>
</gene>
<evidence type="ECO:0000313" key="2">
    <source>
        <dbReference type="EMBL" id="OPE54353.1"/>
    </source>
</evidence>
<dbReference type="Proteomes" id="UP000191039">
    <property type="component" value="Unassembled WGS sequence"/>
</dbReference>
<evidence type="ECO:0000313" key="3">
    <source>
        <dbReference type="EMBL" id="PEG52280.1"/>
    </source>
</evidence>
<evidence type="ECO:0000313" key="4">
    <source>
        <dbReference type="Proteomes" id="UP000191039"/>
    </source>
</evidence>
<comment type="caution">
    <text evidence="3">The sequence shown here is derived from an EMBL/GenBank/DDBJ whole genome shotgun (WGS) entry which is preliminary data.</text>
</comment>
<sequence>MIMTTHITGARVIGNHADMGPQKPKIDRVTLLDIVRAGKRRRAAQWDEDCAESRWSSEGGAGLGI</sequence>
<dbReference type="AlphaFoldDB" id="A0A1Q4HCB6"/>
<reference evidence="2 4" key="1">
    <citation type="submission" date="2016-09" db="EMBL/GenBank/DDBJ databases">
        <title>genome sequences of unsequenced Mycobacteria.</title>
        <authorList>
            <person name="Greninger A.L."/>
            <person name="Jerome K.R."/>
            <person name="Mcnair B."/>
            <person name="Wallis C."/>
            <person name="Fang F."/>
        </authorList>
    </citation>
    <scope>NUCLEOTIDE SEQUENCE [LARGE SCALE GENOMIC DNA]</scope>
    <source>
        <strain evidence="2 4">BM1</strain>
    </source>
</reference>
<feature type="region of interest" description="Disordered" evidence="1">
    <location>
        <begin position="43"/>
        <end position="65"/>
    </location>
</feature>
<dbReference type="EMBL" id="PDCR01000034">
    <property type="protein sequence ID" value="PEG52280.1"/>
    <property type="molecule type" value="Genomic_DNA"/>
</dbReference>
<name>A0A1Q4HCB6_9MYCO</name>
<organism evidence="3 5">
    <name type="scientific">Mycolicibacterium diernhoferi</name>
    <dbReference type="NCBI Taxonomy" id="1801"/>
    <lineage>
        <taxon>Bacteria</taxon>
        <taxon>Bacillati</taxon>
        <taxon>Actinomycetota</taxon>
        <taxon>Actinomycetes</taxon>
        <taxon>Mycobacteriales</taxon>
        <taxon>Mycobacteriaceae</taxon>
        <taxon>Mycolicibacterium</taxon>
    </lineage>
</organism>
<dbReference type="EMBL" id="MIJD01000092">
    <property type="protein sequence ID" value="OPE54353.1"/>
    <property type="molecule type" value="Genomic_DNA"/>
</dbReference>
<proteinExistence type="predicted"/>